<sequence length="80" mass="8828">MIVTLRGEPYVLWRAVNEHGIELDTLLKNRRDKAAAKRSFKRLPAGCPALPKKVGSDPLRSYPAAKTALPEHTVVVAHNS</sequence>
<dbReference type="Proteomes" id="UP000571554">
    <property type="component" value="Unassembled WGS sequence"/>
</dbReference>
<dbReference type="InterPro" id="IPR032874">
    <property type="entry name" value="DDE_dom"/>
</dbReference>
<reference evidence="2 3" key="1">
    <citation type="submission" date="2020-08" db="EMBL/GenBank/DDBJ databases">
        <title>Above-ground endophytic microbial communities from plants in different locations in the United States.</title>
        <authorList>
            <person name="Frank C."/>
        </authorList>
    </citation>
    <scope>NUCLEOTIDE SEQUENCE [LARGE SCALE GENOMIC DNA]</scope>
    <source>
        <strain evidence="2 3">WP4_2_2</strain>
    </source>
</reference>
<protein>
    <submittedName>
        <fullName evidence="2">Transposase-like protein</fullName>
    </submittedName>
</protein>
<evidence type="ECO:0000259" key="1">
    <source>
        <dbReference type="Pfam" id="PF13610"/>
    </source>
</evidence>
<feature type="domain" description="DDE" evidence="1">
    <location>
        <begin position="3"/>
        <end position="72"/>
    </location>
</feature>
<evidence type="ECO:0000313" key="2">
    <source>
        <dbReference type="EMBL" id="MBB6104275.1"/>
    </source>
</evidence>
<evidence type="ECO:0000313" key="3">
    <source>
        <dbReference type="Proteomes" id="UP000571554"/>
    </source>
</evidence>
<keyword evidence="3" id="KW-1185">Reference proteome</keyword>
<accession>A0A7W9U1W6</accession>
<organism evidence="2 3">
    <name type="scientific">Paraburkholderia bannensis</name>
    <dbReference type="NCBI Taxonomy" id="765414"/>
    <lineage>
        <taxon>Bacteria</taxon>
        <taxon>Pseudomonadati</taxon>
        <taxon>Pseudomonadota</taxon>
        <taxon>Betaproteobacteria</taxon>
        <taxon>Burkholderiales</taxon>
        <taxon>Burkholderiaceae</taxon>
        <taxon>Paraburkholderia</taxon>
    </lineage>
</organism>
<comment type="caution">
    <text evidence="2">The sequence shown here is derived from an EMBL/GenBank/DDBJ whole genome shotgun (WGS) entry which is preliminary data.</text>
</comment>
<gene>
    <name evidence="2" type="ORF">F4827_004134</name>
</gene>
<dbReference type="AlphaFoldDB" id="A0A7W9U1W6"/>
<dbReference type="EMBL" id="JACHBW010000012">
    <property type="protein sequence ID" value="MBB6104275.1"/>
    <property type="molecule type" value="Genomic_DNA"/>
</dbReference>
<proteinExistence type="predicted"/>
<name>A0A7W9U1W6_9BURK</name>
<dbReference type="Pfam" id="PF13610">
    <property type="entry name" value="DDE_Tnp_IS240"/>
    <property type="match status" value="1"/>
</dbReference>